<evidence type="ECO:0000313" key="2">
    <source>
        <dbReference type="EMBL" id="KGF47391.1"/>
    </source>
</evidence>
<feature type="chain" id="PRO_5001915438" evidence="1">
    <location>
        <begin position="23"/>
        <end position="301"/>
    </location>
</feature>
<proteinExistence type="predicted"/>
<dbReference type="AlphaFoldDB" id="A0A096AL77"/>
<feature type="signal peptide" evidence="1">
    <location>
        <begin position="1"/>
        <end position="22"/>
    </location>
</feature>
<dbReference type="EMBL" id="JRNR01000111">
    <property type="protein sequence ID" value="KGF47391.1"/>
    <property type="molecule type" value="Genomic_DNA"/>
</dbReference>
<evidence type="ECO:0000313" key="3">
    <source>
        <dbReference type="Proteomes" id="UP000029538"/>
    </source>
</evidence>
<dbReference type="PROSITE" id="PS51257">
    <property type="entry name" value="PROKAR_LIPOPROTEIN"/>
    <property type="match status" value="1"/>
</dbReference>
<name>A0A096AL77_9BACT</name>
<dbReference type="Proteomes" id="UP000029538">
    <property type="component" value="Unassembled WGS sequence"/>
</dbReference>
<keyword evidence="1" id="KW-0732">Signal</keyword>
<dbReference type="RefSeq" id="WP_036884446.1">
    <property type="nucleotide sequence ID" value="NZ_JRNR01000111.1"/>
</dbReference>
<evidence type="ECO:0000256" key="1">
    <source>
        <dbReference type="SAM" id="SignalP"/>
    </source>
</evidence>
<sequence>MNNIFKSAFFLMVGVLGLSLTACTDKYEYDGPGENADGKVYFEQTSQKIQLNKEGNSFQIPVKRLKAEGALEVPVTFTAGKGNIYKVAEKAIFEDGKTEGYINVTYTVDDVKKGSYVGGKITLDPAFVSPYGSSTFIFVAGTTEFGVSAWKQIGVGSLTIAAPENDLGHFLSKGGEQWLLFDKPAKLGDRILYQNESDPNQYKIEPYMMKEGFPMTFTVDPKTNRVTFQNVDTGLRTKEKEVVYAHTLNAFPQFKGKDAEAQIQKLSSFDKENKTITFSTIYTAAEFKGIFAAEVEVFVYE</sequence>
<gene>
    <name evidence="2" type="ORF">HMPREF0654_09995</name>
</gene>
<protein>
    <submittedName>
        <fullName evidence="2">Uncharacterized protein</fullName>
    </submittedName>
</protein>
<comment type="caution">
    <text evidence="2">The sequence shown here is derived from an EMBL/GenBank/DDBJ whole genome shotgun (WGS) entry which is preliminary data.</text>
</comment>
<organism evidence="2 3">
    <name type="scientific">Prevotella disiens DNF00882</name>
    <dbReference type="NCBI Taxonomy" id="1401075"/>
    <lineage>
        <taxon>Bacteria</taxon>
        <taxon>Pseudomonadati</taxon>
        <taxon>Bacteroidota</taxon>
        <taxon>Bacteroidia</taxon>
        <taxon>Bacteroidales</taxon>
        <taxon>Prevotellaceae</taxon>
        <taxon>Prevotella</taxon>
    </lineage>
</organism>
<reference evidence="2 3" key="1">
    <citation type="submission" date="2014-07" db="EMBL/GenBank/DDBJ databases">
        <authorList>
            <person name="McCorrison J."/>
            <person name="Sanka R."/>
            <person name="Torralba M."/>
            <person name="Gillis M."/>
            <person name="Haft D.H."/>
            <person name="Methe B."/>
            <person name="Sutton G."/>
            <person name="Nelson K.E."/>
        </authorList>
    </citation>
    <scope>NUCLEOTIDE SEQUENCE [LARGE SCALE GENOMIC DNA]</scope>
    <source>
        <strain evidence="2 3">DNF00882</strain>
    </source>
</reference>
<accession>A0A096AL77</accession>